<feature type="region of interest" description="Disordered" evidence="1">
    <location>
        <begin position="18"/>
        <end position="55"/>
    </location>
</feature>
<reference evidence="2 3" key="1">
    <citation type="submission" date="2019-03" db="EMBL/GenBank/DDBJ databases">
        <title>Genomic Encyclopedia of Type Strains, Phase IV (KMG-IV): sequencing the most valuable type-strain genomes for metagenomic binning, comparative biology and taxonomic classification.</title>
        <authorList>
            <person name="Goeker M."/>
        </authorList>
    </citation>
    <scope>NUCLEOTIDE SEQUENCE [LARGE SCALE GENOMIC DNA]</scope>
    <source>
        <strain evidence="2 3">DSM 104836</strain>
    </source>
</reference>
<dbReference type="Proteomes" id="UP000295696">
    <property type="component" value="Unassembled WGS sequence"/>
</dbReference>
<comment type="caution">
    <text evidence="2">The sequence shown here is derived from an EMBL/GenBank/DDBJ whole genome shotgun (WGS) entry which is preliminary data.</text>
</comment>
<dbReference type="Pfam" id="PF04391">
    <property type="entry name" value="DUF533"/>
    <property type="match status" value="1"/>
</dbReference>
<keyword evidence="3" id="KW-1185">Reference proteome</keyword>
<evidence type="ECO:0000313" key="2">
    <source>
        <dbReference type="EMBL" id="TCS67264.1"/>
    </source>
</evidence>
<accession>A0A4R3JNN7</accession>
<dbReference type="RefSeq" id="WP_132241304.1">
    <property type="nucleotide sequence ID" value="NZ_SLZU01000001.1"/>
</dbReference>
<evidence type="ECO:0000313" key="3">
    <source>
        <dbReference type="Proteomes" id="UP000295696"/>
    </source>
</evidence>
<sequence length="274" mass="27154">MSLLQALAEAVVNVSASKGGARAAQPGRTGGGGLFGQQSGQQSGQSGGGIEDMLGSLLGGQAQQSGGAAQGGLGGLLEQLAGGQGGSSGGLDDIIGQLTSGGNGQSGGLGGLVGALTSALGQGGASASAGGDSFGNMLNQTISNRGKAVAPPQPTPEQDAAAGLMLRAMIQAAKSDGKFDQSEQQKLLGRLGDVSAMERQFVNDELAKPVDVAGLARDIPRGLEHQVYAMSVLGIDLDNKNEAQYLHQLAQAVGLDQNTVNQVHAQLGAPALYG</sequence>
<dbReference type="SUPFAM" id="SSF158682">
    <property type="entry name" value="TerB-like"/>
    <property type="match status" value="1"/>
</dbReference>
<dbReference type="CDD" id="cd07178">
    <property type="entry name" value="terB_like_YebE"/>
    <property type="match status" value="1"/>
</dbReference>
<protein>
    <submittedName>
        <fullName evidence="2">Uncharacterized membrane protein YebE (DUF533 family)</fullName>
    </submittedName>
</protein>
<dbReference type="InterPro" id="IPR007486">
    <property type="entry name" value="YebE"/>
</dbReference>
<dbReference type="InterPro" id="IPR029024">
    <property type="entry name" value="TerB-like"/>
</dbReference>
<dbReference type="EMBL" id="SLZU01000001">
    <property type="protein sequence ID" value="TCS67264.1"/>
    <property type="molecule type" value="Genomic_DNA"/>
</dbReference>
<dbReference type="AlphaFoldDB" id="A0A4R3JNN7"/>
<evidence type="ECO:0000256" key="1">
    <source>
        <dbReference type="SAM" id="MobiDB-lite"/>
    </source>
</evidence>
<gene>
    <name evidence="2" type="ORF">EDD52_101359</name>
</gene>
<name>A0A4R3JNN7_9RHOB</name>
<organism evidence="2 3">
    <name type="scientific">Primorskyibacter sedentarius</name>
    <dbReference type="NCBI Taxonomy" id="745311"/>
    <lineage>
        <taxon>Bacteria</taxon>
        <taxon>Pseudomonadati</taxon>
        <taxon>Pseudomonadota</taxon>
        <taxon>Alphaproteobacteria</taxon>
        <taxon>Rhodobacterales</taxon>
        <taxon>Roseobacteraceae</taxon>
        <taxon>Primorskyibacter</taxon>
    </lineage>
</organism>
<dbReference type="OrthoDB" id="7866618at2"/>
<proteinExistence type="predicted"/>